<evidence type="ECO:0000256" key="5">
    <source>
        <dbReference type="ARBA" id="ARBA00023163"/>
    </source>
</evidence>
<reference evidence="8 9" key="1">
    <citation type="submission" date="2020-03" db="EMBL/GenBank/DDBJ databases">
        <title>Whole genome shotgun sequence of Phytohabitans suffuscus NBRC 105367.</title>
        <authorList>
            <person name="Komaki H."/>
            <person name="Tamura T."/>
        </authorList>
    </citation>
    <scope>NUCLEOTIDE SEQUENCE [LARGE SCALE GENOMIC DNA]</scope>
    <source>
        <strain evidence="8 9">NBRC 105367</strain>
    </source>
</reference>
<evidence type="ECO:0000256" key="1">
    <source>
        <dbReference type="ARBA" id="ARBA00010641"/>
    </source>
</evidence>
<accession>A0A6F8YW31</accession>
<dbReference type="Gene3D" id="1.10.1740.10">
    <property type="match status" value="1"/>
</dbReference>
<dbReference type="SUPFAM" id="SSF88946">
    <property type="entry name" value="Sigma2 domain of RNA polymerase sigma factors"/>
    <property type="match status" value="1"/>
</dbReference>
<dbReference type="Pfam" id="PF04542">
    <property type="entry name" value="Sigma70_r2"/>
    <property type="match status" value="1"/>
</dbReference>
<keyword evidence="2" id="KW-0805">Transcription regulation</keyword>
<evidence type="ECO:0000259" key="7">
    <source>
        <dbReference type="Pfam" id="PF08281"/>
    </source>
</evidence>
<keyword evidence="9" id="KW-1185">Reference proteome</keyword>
<dbReference type="InterPro" id="IPR013325">
    <property type="entry name" value="RNA_pol_sigma_r2"/>
</dbReference>
<gene>
    <name evidence="8" type="primary">rpoE_15</name>
    <name evidence="8" type="ORF">Psuf_075160</name>
</gene>
<dbReference type="EMBL" id="AP022871">
    <property type="protein sequence ID" value="BCB90203.1"/>
    <property type="molecule type" value="Genomic_DNA"/>
</dbReference>
<name>A0A6F8YW31_9ACTN</name>
<sequence>MKQRDEEEFREFVAGRMEALRGLAYLTCGDWQAAEDAVSTALSRLYVRWSRVSAPYTYARRAVVHAAIDETRRPWRRERSTSPDLLDRPAPDRIDAAHDHVHVREALLRVPRGQRAVLVLRFYEELSVEETARVLGRSTGTVKSQTAKGLEALRAALGSHEFHTAIG</sequence>
<evidence type="ECO:0000313" key="8">
    <source>
        <dbReference type="EMBL" id="BCB90203.1"/>
    </source>
</evidence>
<comment type="similarity">
    <text evidence="1">Belongs to the sigma-70 factor family. ECF subfamily.</text>
</comment>
<dbReference type="GO" id="GO:0003677">
    <property type="term" value="F:DNA binding"/>
    <property type="evidence" value="ECO:0007669"/>
    <property type="project" value="UniProtKB-KW"/>
</dbReference>
<evidence type="ECO:0000256" key="4">
    <source>
        <dbReference type="ARBA" id="ARBA00023125"/>
    </source>
</evidence>
<evidence type="ECO:0000313" key="9">
    <source>
        <dbReference type="Proteomes" id="UP000503011"/>
    </source>
</evidence>
<dbReference type="NCBIfam" id="TIGR02983">
    <property type="entry name" value="SigE-fam_strep"/>
    <property type="match status" value="1"/>
</dbReference>
<proteinExistence type="inferred from homology"/>
<keyword evidence="3" id="KW-0731">Sigma factor</keyword>
<dbReference type="NCBIfam" id="TIGR02937">
    <property type="entry name" value="sigma70-ECF"/>
    <property type="match status" value="1"/>
</dbReference>
<dbReference type="GO" id="GO:0016987">
    <property type="term" value="F:sigma factor activity"/>
    <property type="evidence" value="ECO:0007669"/>
    <property type="project" value="UniProtKB-KW"/>
</dbReference>
<dbReference type="InterPro" id="IPR007627">
    <property type="entry name" value="RNA_pol_sigma70_r2"/>
</dbReference>
<protein>
    <submittedName>
        <fullName evidence="8">RNA polymerase sigma24 factor</fullName>
    </submittedName>
</protein>
<feature type="domain" description="RNA polymerase sigma factor 70 region 4 type 2" evidence="7">
    <location>
        <begin position="103"/>
        <end position="153"/>
    </location>
</feature>
<organism evidence="8 9">
    <name type="scientific">Phytohabitans suffuscus</name>
    <dbReference type="NCBI Taxonomy" id="624315"/>
    <lineage>
        <taxon>Bacteria</taxon>
        <taxon>Bacillati</taxon>
        <taxon>Actinomycetota</taxon>
        <taxon>Actinomycetes</taxon>
        <taxon>Micromonosporales</taxon>
        <taxon>Micromonosporaceae</taxon>
    </lineage>
</organism>
<dbReference type="Proteomes" id="UP000503011">
    <property type="component" value="Chromosome"/>
</dbReference>
<keyword evidence="5" id="KW-0804">Transcription</keyword>
<keyword evidence="4" id="KW-0238">DNA-binding</keyword>
<dbReference type="Pfam" id="PF08281">
    <property type="entry name" value="Sigma70_r4_2"/>
    <property type="match status" value="1"/>
</dbReference>
<dbReference type="CDD" id="cd06171">
    <property type="entry name" value="Sigma70_r4"/>
    <property type="match status" value="1"/>
</dbReference>
<evidence type="ECO:0000256" key="3">
    <source>
        <dbReference type="ARBA" id="ARBA00023082"/>
    </source>
</evidence>
<dbReference type="InterPro" id="IPR013249">
    <property type="entry name" value="RNA_pol_sigma70_r4_t2"/>
</dbReference>
<dbReference type="AlphaFoldDB" id="A0A6F8YW31"/>
<dbReference type="SUPFAM" id="SSF88659">
    <property type="entry name" value="Sigma3 and sigma4 domains of RNA polymerase sigma factors"/>
    <property type="match status" value="1"/>
</dbReference>
<reference evidence="8 9" key="2">
    <citation type="submission" date="2020-03" db="EMBL/GenBank/DDBJ databases">
        <authorList>
            <person name="Ichikawa N."/>
            <person name="Kimura A."/>
            <person name="Kitahashi Y."/>
            <person name="Uohara A."/>
        </authorList>
    </citation>
    <scope>NUCLEOTIDE SEQUENCE [LARGE SCALE GENOMIC DNA]</scope>
    <source>
        <strain evidence="8 9">NBRC 105367</strain>
    </source>
</reference>
<dbReference type="InterPro" id="IPR013324">
    <property type="entry name" value="RNA_pol_sigma_r3/r4-like"/>
</dbReference>
<dbReference type="GO" id="GO:0006352">
    <property type="term" value="P:DNA-templated transcription initiation"/>
    <property type="evidence" value="ECO:0007669"/>
    <property type="project" value="InterPro"/>
</dbReference>
<dbReference type="InterPro" id="IPR039425">
    <property type="entry name" value="RNA_pol_sigma-70-like"/>
</dbReference>
<evidence type="ECO:0000256" key="2">
    <source>
        <dbReference type="ARBA" id="ARBA00023015"/>
    </source>
</evidence>
<evidence type="ECO:0000259" key="6">
    <source>
        <dbReference type="Pfam" id="PF04542"/>
    </source>
</evidence>
<feature type="domain" description="RNA polymerase sigma-70 region 2" evidence="6">
    <location>
        <begin position="19"/>
        <end position="76"/>
    </location>
</feature>
<dbReference type="InterPro" id="IPR036388">
    <property type="entry name" value="WH-like_DNA-bd_sf"/>
</dbReference>
<dbReference type="KEGG" id="psuu:Psuf_075160"/>
<dbReference type="InterPro" id="IPR014284">
    <property type="entry name" value="RNA_pol_sigma-70_dom"/>
</dbReference>
<dbReference type="PANTHER" id="PTHR43133:SF50">
    <property type="entry name" value="ECF RNA POLYMERASE SIGMA FACTOR SIGM"/>
    <property type="match status" value="1"/>
</dbReference>
<dbReference type="InterPro" id="IPR014325">
    <property type="entry name" value="RNA_pol_sigma-E_actinobac"/>
</dbReference>
<dbReference type="Gene3D" id="1.10.10.10">
    <property type="entry name" value="Winged helix-like DNA-binding domain superfamily/Winged helix DNA-binding domain"/>
    <property type="match status" value="1"/>
</dbReference>
<dbReference type="RefSeq" id="WP_173162393.1">
    <property type="nucleotide sequence ID" value="NZ_AP022871.1"/>
</dbReference>
<dbReference type="PANTHER" id="PTHR43133">
    <property type="entry name" value="RNA POLYMERASE ECF-TYPE SIGMA FACTO"/>
    <property type="match status" value="1"/>
</dbReference>